<evidence type="ECO:0000313" key="2">
    <source>
        <dbReference type="Proteomes" id="UP001497744"/>
    </source>
</evidence>
<dbReference type="GeneID" id="94193202"/>
<keyword evidence="2" id="KW-1185">Reference proteome</keyword>
<dbReference type="RefSeq" id="XP_067713790.1">
    <property type="nucleotide sequence ID" value="XM_067857689.1"/>
</dbReference>
<organism evidence="1 2">
    <name type="scientific">Babesia caballi</name>
    <dbReference type="NCBI Taxonomy" id="5871"/>
    <lineage>
        <taxon>Eukaryota</taxon>
        <taxon>Sar</taxon>
        <taxon>Alveolata</taxon>
        <taxon>Apicomplexa</taxon>
        <taxon>Aconoidasida</taxon>
        <taxon>Piroplasmida</taxon>
        <taxon>Babesiidae</taxon>
        <taxon>Babesia</taxon>
    </lineage>
</organism>
<dbReference type="Proteomes" id="UP001497744">
    <property type="component" value="Unassembled WGS sequence"/>
</dbReference>
<accession>A0AAV4LP81</accession>
<proteinExistence type="predicted"/>
<reference evidence="1 2" key="1">
    <citation type="submission" date="2021-06" db="EMBL/GenBank/DDBJ databases">
        <title>Genome sequence of Babesia caballi.</title>
        <authorList>
            <person name="Yamagishi J."/>
            <person name="Kidaka T."/>
            <person name="Ochi A."/>
        </authorList>
    </citation>
    <scope>NUCLEOTIDE SEQUENCE [LARGE SCALE GENOMIC DNA]</scope>
    <source>
        <strain evidence="1">USDA-D6B2</strain>
    </source>
</reference>
<dbReference type="EMBL" id="BPLF01000001">
    <property type="protein sequence ID" value="GIX61719.1"/>
    <property type="molecule type" value="Genomic_DNA"/>
</dbReference>
<name>A0AAV4LP81_BABCB</name>
<sequence length="1127" mass="114357">MSRRPAGGTSSEAASLTRWMNAHPTGEHGLEQGLVLVEAEPNDLASGLHVNANERVRRIEAIKRKDGHLHSHVVNVHELDVVDPRRSTHHHTGGLVNEVDVQSLGDEGESARSAQVALDDLDFVVLAEVLHVEGATDVQVARQLLRDLLHAPVGAHEDVLSGQNEGGVAGVGPGVLHVLADGVVEDDALRGDAVDLDLLGVLDELGNHDRVLAVDHRGGLQKSLEVLEGDDDAHGGAGQDVRGPHEHGEGRLHAELLSSLQRGEFLPGGLVDAQDVAHLRELVAVLAAVDGLDAGAEDGEAQAVQLAGEVVGSLAAHGNDDALGSLELINGVNHLSRELLEVQTVADVVVSGDSLGVAVDNDGGVAETAQRLDAADGGPVELDAGADAVRAAAEDDDGRGGGDMGGSGAGGGSAAAYGVARRHVVLDTVVGHVAVVGLRGVLGGQGVDDLGDGEHAERLAVLAHGVLSGSRVADAVGNVPVAEAVNFVAEHLVASEVSDARDLGQMRAEDVQRLLHGLLEGAPNRHHLAHGFHAAAQQGVGVLELLEVPLGNLDHHVVEAGLEAGRGDERDGVAHLDEVEAECNASGDVGQGVASRLRGEGGAAAEARVQLDDEVLVAGGVHGELHVALADDAEVANDLEGDLAVLVELHVGQGLGGSDDDGVAGVDAEGVEVLHAGRGDAVVVVVADDLKLNFLPAVESLVDVDADVGRGGWMGVRGVGGQLGVAGGGEAVAVGAGSEDVGQNGAHLGLVLGETRSEAAKGEVGAHQNGVAEFGGGGKAGLDAGPHPGGGAAFANLGHLLIEDGAVLGVDDGLDGRAEHGAVVLGQHARLEQLDAAVQGGLAAEAAHYSVRALLGDDLGDELEGNGLEVNDVGEAVAGLHSGHVGVHQDDLGAGLLQGLDRLAAAVVELARLADGNSAAAQQQNALPLDVLRNPPNVQGDGLVAAEAVDEVEQQKPGVGRAAAGLGVELEAEPGVDHVDYALDAAVVGVDEQGGPVGGQALLVDGEAVVLRGHVALGRAQVHARLVEAAVAVAHLVGARARRDAHQLVAEADAEDGHGALHRLSQVRDRGVGLVRVTRAVGYDQAVVGDAGEVEVVRHQQKAYLRRAEAQHQAHDVALNAAVDHNH</sequence>
<gene>
    <name evidence="1" type="ORF">BcabD6B2_11540</name>
</gene>
<evidence type="ECO:0000313" key="1">
    <source>
        <dbReference type="EMBL" id="GIX61719.1"/>
    </source>
</evidence>
<dbReference type="AlphaFoldDB" id="A0AAV4LP81"/>
<comment type="caution">
    <text evidence="1">The sequence shown here is derived from an EMBL/GenBank/DDBJ whole genome shotgun (WGS) entry which is preliminary data.</text>
</comment>
<protein>
    <submittedName>
        <fullName evidence="1">Uncharacterized protein</fullName>
    </submittedName>
</protein>